<dbReference type="RefSeq" id="WP_073185028.1">
    <property type="nucleotide sequence ID" value="NZ_FQXI01000010.1"/>
</dbReference>
<dbReference type="STRING" id="1120995.SAMN02745245_01435"/>
<sequence>MYHLKFSGSHYEIGYKFGERLKKNNVEILNNVPFPIGEERVNFALKSEVLYKKYYPEILEEIKGISDGQSCSYEELIGVLFSMYSIMPSANCSCFVARGNRGIILGRNSDFLTEIEKLYMNTIYKFSGNSLSFMGNTTAFVEIEDGINERGLAIGLTSVAPKKIDFGLNAGMILRLILEKCSSVDEAVDLLNNILISSSQTFVIADKSKGVLVECNCERVEVVSIKDVNFAYSTNMFNLEKMKEYNNLPKENWFAVERYETMDKYFKSLKNFITLNEAKSLLSGEEGFICQYDRREGRDTVWSVIYDLSDNSIYRVEGNPSRKEFKRDERFIVK</sequence>
<dbReference type="AlphaFoldDB" id="A0A1M5TCH3"/>
<reference evidence="2 3" key="1">
    <citation type="submission" date="2016-11" db="EMBL/GenBank/DDBJ databases">
        <authorList>
            <person name="Jaros S."/>
            <person name="Januszkiewicz K."/>
            <person name="Wedrychowicz H."/>
        </authorList>
    </citation>
    <scope>NUCLEOTIDE SEQUENCE [LARGE SCALE GENOMIC DNA]</scope>
    <source>
        <strain evidence="2 3">DSM 21120</strain>
    </source>
</reference>
<name>A0A1M5TCH3_9FIRM</name>
<dbReference type="SUPFAM" id="SSF56235">
    <property type="entry name" value="N-terminal nucleophile aminohydrolases (Ntn hydrolases)"/>
    <property type="match status" value="1"/>
</dbReference>
<dbReference type="EMBL" id="FQXI01000010">
    <property type="protein sequence ID" value="SHH48404.1"/>
    <property type="molecule type" value="Genomic_DNA"/>
</dbReference>
<dbReference type="PANTHER" id="PTHR34180">
    <property type="entry name" value="PEPTIDASE C45"/>
    <property type="match status" value="1"/>
</dbReference>
<dbReference type="InterPro" id="IPR029055">
    <property type="entry name" value="Ntn_hydrolases_N"/>
</dbReference>
<dbReference type="Proteomes" id="UP000184032">
    <property type="component" value="Unassembled WGS sequence"/>
</dbReference>
<proteinExistence type="predicted"/>
<dbReference type="InterPro" id="IPR047801">
    <property type="entry name" value="Peptidase_C45"/>
</dbReference>
<feature type="domain" description="Peptidase C45 hydrolase" evidence="1">
    <location>
        <begin position="100"/>
        <end position="321"/>
    </location>
</feature>
<dbReference type="Pfam" id="PF03417">
    <property type="entry name" value="AAT"/>
    <property type="match status" value="1"/>
</dbReference>
<dbReference type="Gene3D" id="3.60.60.10">
    <property type="entry name" value="Penicillin V Acylase, Chain A"/>
    <property type="match status" value="1"/>
</dbReference>
<dbReference type="GO" id="GO:0016787">
    <property type="term" value="F:hydrolase activity"/>
    <property type="evidence" value="ECO:0007669"/>
    <property type="project" value="UniProtKB-KW"/>
</dbReference>
<dbReference type="PANTHER" id="PTHR34180:SF1">
    <property type="entry name" value="BETA-ALANYL-DOPAMINE_CARCININE HYDROLASE"/>
    <property type="match status" value="1"/>
</dbReference>
<evidence type="ECO:0000313" key="3">
    <source>
        <dbReference type="Proteomes" id="UP000184032"/>
    </source>
</evidence>
<gene>
    <name evidence="2" type="ORF">SAMN02745245_01435</name>
</gene>
<protein>
    <submittedName>
        <fullName evidence="2">Predicted choloylglycine hydrolase</fullName>
    </submittedName>
</protein>
<evidence type="ECO:0000259" key="1">
    <source>
        <dbReference type="Pfam" id="PF03417"/>
    </source>
</evidence>
<dbReference type="NCBIfam" id="NF040521">
    <property type="entry name" value="C45_proenzyme"/>
    <property type="match status" value="1"/>
</dbReference>
<dbReference type="InterPro" id="IPR047794">
    <property type="entry name" value="C45_proenzyme-like"/>
</dbReference>
<accession>A0A1M5TCH3</accession>
<dbReference type="OrthoDB" id="8617387at2"/>
<keyword evidence="2" id="KW-0378">Hydrolase</keyword>
<organism evidence="2 3">
    <name type="scientific">Anaerosphaera aminiphila DSM 21120</name>
    <dbReference type="NCBI Taxonomy" id="1120995"/>
    <lineage>
        <taxon>Bacteria</taxon>
        <taxon>Bacillati</taxon>
        <taxon>Bacillota</taxon>
        <taxon>Tissierellia</taxon>
        <taxon>Tissierellales</taxon>
        <taxon>Peptoniphilaceae</taxon>
        <taxon>Anaerosphaera</taxon>
    </lineage>
</organism>
<dbReference type="InterPro" id="IPR005079">
    <property type="entry name" value="Peptidase_C45_hydrolase"/>
</dbReference>
<keyword evidence="3" id="KW-1185">Reference proteome</keyword>
<evidence type="ECO:0000313" key="2">
    <source>
        <dbReference type="EMBL" id="SHH48404.1"/>
    </source>
</evidence>